<evidence type="ECO:0000313" key="2">
    <source>
        <dbReference type="EMBL" id="OCF60013.1"/>
    </source>
</evidence>
<proteinExistence type="predicted"/>
<protein>
    <submittedName>
        <fullName evidence="2">Uncharacterized protein</fullName>
    </submittedName>
</protein>
<reference evidence="2 3" key="1">
    <citation type="submission" date="2013-07" db="EMBL/GenBank/DDBJ databases">
        <title>The Genome Sequence of Kwoniella mangroviensis CBS10435.</title>
        <authorList>
            <consortium name="The Broad Institute Genome Sequencing Platform"/>
            <person name="Cuomo C."/>
            <person name="Litvintseva A."/>
            <person name="Chen Y."/>
            <person name="Heitman J."/>
            <person name="Sun S."/>
            <person name="Springer D."/>
            <person name="Dromer F."/>
            <person name="Young S.K."/>
            <person name="Zeng Q."/>
            <person name="Gargeya S."/>
            <person name="Fitzgerald M."/>
            <person name="Abouelleil A."/>
            <person name="Alvarado L."/>
            <person name="Berlin A.M."/>
            <person name="Chapman S.B."/>
            <person name="Dewar J."/>
            <person name="Goldberg J."/>
            <person name="Griggs A."/>
            <person name="Gujja S."/>
            <person name="Hansen M."/>
            <person name="Howarth C."/>
            <person name="Imamovic A."/>
            <person name="Larimer J."/>
            <person name="McCowan C."/>
            <person name="Murphy C."/>
            <person name="Pearson M."/>
            <person name="Priest M."/>
            <person name="Roberts A."/>
            <person name="Saif S."/>
            <person name="Shea T."/>
            <person name="Sykes S."/>
            <person name="Wortman J."/>
            <person name="Nusbaum C."/>
            <person name="Birren B."/>
        </authorList>
    </citation>
    <scope>NUCLEOTIDE SEQUENCE [LARGE SCALE GENOMIC DNA]</scope>
    <source>
        <strain evidence="2 3">CBS 10435</strain>
    </source>
</reference>
<evidence type="ECO:0000256" key="1">
    <source>
        <dbReference type="SAM" id="MobiDB-lite"/>
    </source>
</evidence>
<accession>A0A1B9IWW5</accession>
<reference evidence="3" key="2">
    <citation type="submission" date="2013-12" db="EMBL/GenBank/DDBJ databases">
        <title>Evolution of pathogenesis and genome organization in the Tremellales.</title>
        <authorList>
            <person name="Cuomo C."/>
            <person name="Litvintseva A."/>
            <person name="Heitman J."/>
            <person name="Chen Y."/>
            <person name="Sun S."/>
            <person name="Springer D."/>
            <person name="Dromer F."/>
            <person name="Young S."/>
            <person name="Zeng Q."/>
            <person name="Chapman S."/>
            <person name="Gujja S."/>
            <person name="Saif S."/>
            <person name="Birren B."/>
        </authorList>
    </citation>
    <scope>NUCLEOTIDE SEQUENCE [LARGE SCALE GENOMIC DNA]</scope>
    <source>
        <strain evidence="3">CBS 10435</strain>
    </source>
</reference>
<keyword evidence="3" id="KW-1185">Reference proteome</keyword>
<dbReference type="AlphaFoldDB" id="A0A1B9IWW5"/>
<evidence type="ECO:0000313" key="3">
    <source>
        <dbReference type="Proteomes" id="UP000092583"/>
    </source>
</evidence>
<gene>
    <name evidence="2" type="ORF">L486_02686</name>
</gene>
<name>A0A1B9IWW5_9TREE</name>
<feature type="region of interest" description="Disordered" evidence="1">
    <location>
        <begin position="22"/>
        <end position="61"/>
    </location>
</feature>
<organism evidence="2 3">
    <name type="scientific">Kwoniella mangroviensis CBS 10435</name>
    <dbReference type="NCBI Taxonomy" id="1331196"/>
    <lineage>
        <taxon>Eukaryota</taxon>
        <taxon>Fungi</taxon>
        <taxon>Dikarya</taxon>
        <taxon>Basidiomycota</taxon>
        <taxon>Agaricomycotina</taxon>
        <taxon>Tremellomycetes</taxon>
        <taxon>Tremellales</taxon>
        <taxon>Cryptococcaceae</taxon>
        <taxon>Kwoniella</taxon>
    </lineage>
</organism>
<dbReference type="OrthoDB" id="10451841at2759"/>
<dbReference type="EMBL" id="KI669460">
    <property type="protein sequence ID" value="OCF60013.1"/>
    <property type="molecule type" value="Genomic_DNA"/>
</dbReference>
<feature type="compositionally biased region" description="Basic residues" evidence="1">
    <location>
        <begin position="44"/>
        <end position="53"/>
    </location>
</feature>
<dbReference type="Proteomes" id="UP000092583">
    <property type="component" value="Unassembled WGS sequence"/>
</dbReference>
<sequence length="178" mass="20150">MTSTHHHHNPHLQSKHDTNLVTSKATHHHSHLPLDSPGFGHAGHPSHHGHKHHQHEEDTSYNQPWSIQITQEELGFLNFFLQMIPHIFSSPYHYELAIAPALGYERAKELSHAMVTLITHNTFSYISPDGKKHMGQVDQRHSHTVIIEMPFSPLYGGGGGVIKKEFVEQEFPPNGDIP</sequence>